<organism evidence="1 2">
    <name type="scientific">Dreissena polymorpha</name>
    <name type="common">Zebra mussel</name>
    <name type="synonym">Mytilus polymorpha</name>
    <dbReference type="NCBI Taxonomy" id="45954"/>
    <lineage>
        <taxon>Eukaryota</taxon>
        <taxon>Metazoa</taxon>
        <taxon>Spiralia</taxon>
        <taxon>Lophotrochozoa</taxon>
        <taxon>Mollusca</taxon>
        <taxon>Bivalvia</taxon>
        <taxon>Autobranchia</taxon>
        <taxon>Heteroconchia</taxon>
        <taxon>Euheterodonta</taxon>
        <taxon>Imparidentia</taxon>
        <taxon>Neoheterodontei</taxon>
        <taxon>Myida</taxon>
        <taxon>Dreissenoidea</taxon>
        <taxon>Dreissenidae</taxon>
        <taxon>Dreissena</taxon>
    </lineage>
</organism>
<reference evidence="1" key="2">
    <citation type="submission" date="2020-11" db="EMBL/GenBank/DDBJ databases">
        <authorList>
            <person name="McCartney M.A."/>
            <person name="Auch B."/>
            <person name="Kono T."/>
            <person name="Mallez S."/>
            <person name="Becker A."/>
            <person name="Gohl D.M."/>
            <person name="Silverstein K.A.T."/>
            <person name="Koren S."/>
            <person name="Bechman K.B."/>
            <person name="Herman A."/>
            <person name="Abrahante J.E."/>
            <person name="Garbe J."/>
        </authorList>
    </citation>
    <scope>NUCLEOTIDE SEQUENCE</scope>
    <source>
        <strain evidence="1">Duluth1</strain>
        <tissue evidence="1">Whole animal</tissue>
    </source>
</reference>
<comment type="caution">
    <text evidence="1">The sequence shown here is derived from an EMBL/GenBank/DDBJ whole genome shotgun (WGS) entry which is preliminary data.</text>
</comment>
<gene>
    <name evidence="1" type="ORF">DPMN_172673</name>
</gene>
<accession>A0A9D4E221</accession>
<sequence length="108" mass="12088">MALYVSRFLSFQTFVGTGGGTQVIPELHNHVKTFVSDLSQRDRGILKSSLAKQDYPTGGLSVNLLDQKPIKLVPKGSHVDSVDEKHDWYYVDNIHLTGKLTLHLLELL</sequence>
<dbReference type="AlphaFoldDB" id="A0A9D4E221"/>
<name>A0A9D4E221_DREPO</name>
<dbReference type="EMBL" id="JAIWYP010000009">
    <property type="protein sequence ID" value="KAH3771358.1"/>
    <property type="molecule type" value="Genomic_DNA"/>
</dbReference>
<protein>
    <submittedName>
        <fullName evidence="1">Uncharacterized protein</fullName>
    </submittedName>
</protein>
<proteinExistence type="predicted"/>
<keyword evidence="2" id="KW-1185">Reference proteome</keyword>
<evidence type="ECO:0000313" key="2">
    <source>
        <dbReference type="Proteomes" id="UP000828390"/>
    </source>
</evidence>
<dbReference type="Proteomes" id="UP000828390">
    <property type="component" value="Unassembled WGS sequence"/>
</dbReference>
<reference evidence="1" key="1">
    <citation type="journal article" date="2019" name="bioRxiv">
        <title>The Genome of the Zebra Mussel, Dreissena polymorpha: A Resource for Invasive Species Research.</title>
        <authorList>
            <person name="McCartney M.A."/>
            <person name="Auch B."/>
            <person name="Kono T."/>
            <person name="Mallez S."/>
            <person name="Zhang Y."/>
            <person name="Obille A."/>
            <person name="Becker A."/>
            <person name="Abrahante J.E."/>
            <person name="Garbe J."/>
            <person name="Badalamenti J.P."/>
            <person name="Herman A."/>
            <person name="Mangelson H."/>
            <person name="Liachko I."/>
            <person name="Sullivan S."/>
            <person name="Sone E.D."/>
            <person name="Koren S."/>
            <person name="Silverstein K.A.T."/>
            <person name="Beckman K.B."/>
            <person name="Gohl D.M."/>
        </authorList>
    </citation>
    <scope>NUCLEOTIDE SEQUENCE</scope>
    <source>
        <strain evidence="1">Duluth1</strain>
        <tissue evidence="1">Whole animal</tissue>
    </source>
</reference>
<evidence type="ECO:0000313" key="1">
    <source>
        <dbReference type="EMBL" id="KAH3771358.1"/>
    </source>
</evidence>